<evidence type="ECO:0000259" key="1">
    <source>
        <dbReference type="Pfam" id="PF00668"/>
    </source>
</evidence>
<dbReference type="RefSeq" id="WP_344659850.1">
    <property type="nucleotide sequence ID" value="NZ_BAAAQM010000033.1"/>
</dbReference>
<protein>
    <recommendedName>
        <fullName evidence="1">Condensation domain-containing protein</fullName>
    </recommendedName>
</protein>
<dbReference type="PANTHER" id="PTHR45527:SF1">
    <property type="entry name" value="FATTY ACID SYNTHASE"/>
    <property type="match status" value="1"/>
</dbReference>
<dbReference type="PANTHER" id="PTHR45527">
    <property type="entry name" value="NONRIBOSOMAL PEPTIDE SYNTHETASE"/>
    <property type="match status" value="1"/>
</dbReference>
<proteinExistence type="predicted"/>
<reference evidence="3" key="1">
    <citation type="journal article" date="2019" name="Int. J. Syst. Evol. Microbiol.">
        <title>The Global Catalogue of Microorganisms (GCM) 10K type strain sequencing project: providing services to taxonomists for standard genome sequencing and annotation.</title>
        <authorList>
            <consortium name="The Broad Institute Genomics Platform"/>
            <consortium name="The Broad Institute Genome Sequencing Center for Infectious Disease"/>
            <person name="Wu L."/>
            <person name="Ma J."/>
        </authorList>
    </citation>
    <scope>NUCLEOTIDE SEQUENCE [LARGE SCALE GENOMIC DNA]</scope>
    <source>
        <strain evidence="3">JCM 16013</strain>
    </source>
</reference>
<dbReference type="Pfam" id="PF00668">
    <property type="entry name" value="Condensation"/>
    <property type="match status" value="1"/>
</dbReference>
<dbReference type="Gene3D" id="3.30.559.30">
    <property type="entry name" value="Nonribosomal peptide synthetase, condensation domain"/>
    <property type="match status" value="1"/>
</dbReference>
<keyword evidence="3" id="KW-1185">Reference proteome</keyword>
<sequence length="461" mass="51312">MQQHTIMVPFSGEGSGTEELTWGQWTIWRAMQGFSSPFMIGGAMRLEEGTTLEHLQRLLAFLVSRHESLRTRIRTDADGQPMQVLSASGEIGLEVYDLEEGEDAAEQAEAIRARYEFEPFDIGEDWPVRMAVIRSDGVPDHFVAMYPHMVIDAYGFDALVGDLENLDRETGEVLGPRRGIQPMELARKQRTPAAARAQQASLRYWEHWLREIPARRLNGPHEPQEPRWWDCTYDSRAAHLAVSAISARTGLHSGPILQAAYAVALARISGVNPSVMRMVVSNRFRPDFGRSVSVIAQPGLCVIDVGGCTFDEAVQRTWQGQIATGKNAYYDPRRLAEMRQKVEKDRGETLDLQVYFNDRRKTLAQPTAATEQAPTAPEMWDAVALSSLTWGIRSEGPDVAAYLDVNGSPDTVNLTLRSDTQALTPGEQVRLLRTMEEILLAAAFDPGYPTGVPASRESTID</sequence>
<dbReference type="InterPro" id="IPR023213">
    <property type="entry name" value="CAT-like_dom_sf"/>
</dbReference>
<feature type="domain" description="Condensation" evidence="1">
    <location>
        <begin position="30"/>
        <end position="358"/>
    </location>
</feature>
<name>A0ABP5DQN8_9ACTN</name>
<dbReference type="EMBL" id="BAAAQM010000033">
    <property type="protein sequence ID" value="GAA1984614.1"/>
    <property type="molecule type" value="Genomic_DNA"/>
</dbReference>
<accession>A0ABP5DQN8</accession>
<evidence type="ECO:0000313" key="3">
    <source>
        <dbReference type="Proteomes" id="UP001499854"/>
    </source>
</evidence>
<dbReference type="InterPro" id="IPR001242">
    <property type="entry name" value="Condensation_dom"/>
</dbReference>
<dbReference type="SUPFAM" id="SSF52777">
    <property type="entry name" value="CoA-dependent acyltransferases"/>
    <property type="match status" value="2"/>
</dbReference>
<comment type="caution">
    <text evidence="2">The sequence shown here is derived from an EMBL/GenBank/DDBJ whole genome shotgun (WGS) entry which is preliminary data.</text>
</comment>
<organism evidence="2 3">
    <name type="scientific">Catenulispora subtropica</name>
    <dbReference type="NCBI Taxonomy" id="450798"/>
    <lineage>
        <taxon>Bacteria</taxon>
        <taxon>Bacillati</taxon>
        <taxon>Actinomycetota</taxon>
        <taxon>Actinomycetes</taxon>
        <taxon>Catenulisporales</taxon>
        <taxon>Catenulisporaceae</taxon>
        <taxon>Catenulispora</taxon>
    </lineage>
</organism>
<dbReference type="Gene3D" id="3.30.559.10">
    <property type="entry name" value="Chloramphenicol acetyltransferase-like domain"/>
    <property type="match status" value="1"/>
</dbReference>
<gene>
    <name evidence="2" type="ORF">GCM10009838_53260</name>
</gene>
<dbReference type="Proteomes" id="UP001499854">
    <property type="component" value="Unassembled WGS sequence"/>
</dbReference>
<evidence type="ECO:0000313" key="2">
    <source>
        <dbReference type="EMBL" id="GAA1984614.1"/>
    </source>
</evidence>